<organism evidence="1 2">
    <name type="scientific">Arctium lappa</name>
    <name type="common">Greater burdock</name>
    <name type="synonym">Lappa major</name>
    <dbReference type="NCBI Taxonomy" id="4217"/>
    <lineage>
        <taxon>Eukaryota</taxon>
        <taxon>Viridiplantae</taxon>
        <taxon>Streptophyta</taxon>
        <taxon>Embryophyta</taxon>
        <taxon>Tracheophyta</taxon>
        <taxon>Spermatophyta</taxon>
        <taxon>Magnoliopsida</taxon>
        <taxon>eudicotyledons</taxon>
        <taxon>Gunneridae</taxon>
        <taxon>Pentapetalae</taxon>
        <taxon>asterids</taxon>
        <taxon>campanulids</taxon>
        <taxon>Asterales</taxon>
        <taxon>Asteraceae</taxon>
        <taxon>Carduoideae</taxon>
        <taxon>Cardueae</taxon>
        <taxon>Arctiinae</taxon>
        <taxon>Arctium</taxon>
    </lineage>
</organism>
<reference evidence="1 2" key="2">
    <citation type="journal article" date="2022" name="Mol. Ecol. Resour.">
        <title>The genomes of chicory, endive, great burdock and yacon provide insights into Asteraceae paleo-polyploidization history and plant inulin production.</title>
        <authorList>
            <person name="Fan W."/>
            <person name="Wang S."/>
            <person name="Wang H."/>
            <person name="Wang A."/>
            <person name="Jiang F."/>
            <person name="Liu H."/>
            <person name="Zhao H."/>
            <person name="Xu D."/>
            <person name="Zhang Y."/>
        </authorList>
    </citation>
    <scope>NUCLEOTIDE SEQUENCE [LARGE SCALE GENOMIC DNA]</scope>
    <source>
        <strain evidence="2">cv. Niubang</strain>
    </source>
</reference>
<dbReference type="Proteomes" id="UP001055879">
    <property type="component" value="Linkage Group LG01"/>
</dbReference>
<evidence type="ECO:0000313" key="2">
    <source>
        <dbReference type="Proteomes" id="UP001055879"/>
    </source>
</evidence>
<proteinExistence type="predicted"/>
<accession>A0ACB9FKF9</accession>
<gene>
    <name evidence="1" type="ORF">L6452_02742</name>
</gene>
<comment type="caution">
    <text evidence="1">The sequence shown here is derived from an EMBL/GenBank/DDBJ whole genome shotgun (WGS) entry which is preliminary data.</text>
</comment>
<protein>
    <submittedName>
        <fullName evidence="1">Uncharacterized protein</fullName>
    </submittedName>
</protein>
<keyword evidence="2" id="KW-1185">Reference proteome</keyword>
<sequence>MDQKTLTITDSNVDECFTFDSSMVHTVNVTESSGVRSEEGGFDGFDDSLHPFIEDGNSQRPEASLERSRNEEKSKALKSILKSKKAVGLNRIEEIDQFAK</sequence>
<dbReference type="EMBL" id="CM042047">
    <property type="protein sequence ID" value="KAI3771577.1"/>
    <property type="molecule type" value="Genomic_DNA"/>
</dbReference>
<name>A0ACB9FKF9_ARCLA</name>
<evidence type="ECO:0000313" key="1">
    <source>
        <dbReference type="EMBL" id="KAI3771577.1"/>
    </source>
</evidence>
<reference evidence="2" key="1">
    <citation type="journal article" date="2022" name="Mol. Ecol. Resour.">
        <title>The genomes of chicory, endive, great burdock and yacon provide insights into Asteraceae palaeo-polyploidization history and plant inulin production.</title>
        <authorList>
            <person name="Fan W."/>
            <person name="Wang S."/>
            <person name="Wang H."/>
            <person name="Wang A."/>
            <person name="Jiang F."/>
            <person name="Liu H."/>
            <person name="Zhao H."/>
            <person name="Xu D."/>
            <person name="Zhang Y."/>
        </authorList>
    </citation>
    <scope>NUCLEOTIDE SEQUENCE [LARGE SCALE GENOMIC DNA]</scope>
    <source>
        <strain evidence="2">cv. Niubang</strain>
    </source>
</reference>